<sequence>MERLKQHLK</sequence>
<name>A0A5J4TJ85_9EUKA</name>
<dbReference type="Proteomes" id="UP000324800">
    <property type="component" value="Unassembled WGS sequence"/>
</dbReference>
<proteinExistence type="predicted"/>
<evidence type="ECO:0000313" key="2">
    <source>
        <dbReference type="Proteomes" id="UP000324800"/>
    </source>
</evidence>
<evidence type="ECO:0000313" key="1">
    <source>
        <dbReference type="EMBL" id="KAA6357591.1"/>
    </source>
</evidence>
<accession>A0A5J4TJ85</accession>
<gene>
    <name evidence="1" type="ORF">EZS28_046882</name>
</gene>
<reference evidence="1 2" key="1">
    <citation type="submission" date="2019-03" db="EMBL/GenBank/DDBJ databases">
        <title>Single cell metagenomics reveals metabolic interactions within the superorganism composed of flagellate Streblomastix strix and complex community of Bacteroidetes bacteria on its surface.</title>
        <authorList>
            <person name="Treitli S.C."/>
            <person name="Kolisko M."/>
            <person name="Husnik F."/>
            <person name="Keeling P."/>
            <person name="Hampl V."/>
        </authorList>
    </citation>
    <scope>NUCLEOTIDE SEQUENCE [LARGE SCALE GENOMIC DNA]</scope>
    <source>
        <strain evidence="1">ST1C</strain>
    </source>
</reference>
<comment type="caution">
    <text evidence="1">The sequence shown here is derived from an EMBL/GenBank/DDBJ whole genome shotgun (WGS) entry which is preliminary data.</text>
</comment>
<dbReference type="EMBL" id="SNRW01031168">
    <property type="protein sequence ID" value="KAA6357591.1"/>
    <property type="molecule type" value="Genomic_DNA"/>
</dbReference>
<organism evidence="1 2">
    <name type="scientific">Streblomastix strix</name>
    <dbReference type="NCBI Taxonomy" id="222440"/>
    <lineage>
        <taxon>Eukaryota</taxon>
        <taxon>Metamonada</taxon>
        <taxon>Preaxostyla</taxon>
        <taxon>Oxymonadida</taxon>
        <taxon>Streblomastigidae</taxon>
        <taxon>Streblomastix</taxon>
    </lineage>
</organism>
<feature type="non-terminal residue" evidence="1">
    <location>
        <position position="9"/>
    </location>
</feature>
<protein>
    <submittedName>
        <fullName evidence="1">Uncharacterized protein</fullName>
    </submittedName>
</protein>